<keyword evidence="6" id="KW-0808">Transferase</keyword>
<feature type="compositionally biased region" description="Low complexity" evidence="4">
    <location>
        <begin position="111"/>
        <end position="124"/>
    </location>
</feature>
<feature type="compositionally biased region" description="Low complexity" evidence="4">
    <location>
        <begin position="267"/>
        <end position="283"/>
    </location>
</feature>
<evidence type="ECO:0000256" key="4">
    <source>
        <dbReference type="SAM" id="MobiDB-lite"/>
    </source>
</evidence>
<feature type="compositionally biased region" description="Low complexity" evidence="4">
    <location>
        <begin position="14"/>
        <end position="24"/>
    </location>
</feature>
<dbReference type="OrthoDB" id="68483at2759"/>
<feature type="compositionally biased region" description="Polar residues" evidence="4">
    <location>
        <begin position="125"/>
        <end position="134"/>
    </location>
</feature>
<evidence type="ECO:0000313" key="7">
    <source>
        <dbReference type="Proteomes" id="UP000038009"/>
    </source>
</evidence>
<dbReference type="PROSITE" id="PS00108">
    <property type="entry name" value="PROTEIN_KINASE_ST"/>
    <property type="match status" value="1"/>
</dbReference>
<feature type="region of interest" description="Disordered" evidence="4">
    <location>
        <begin position="323"/>
        <end position="362"/>
    </location>
</feature>
<feature type="compositionally biased region" description="Low complexity" evidence="4">
    <location>
        <begin position="498"/>
        <end position="513"/>
    </location>
</feature>
<evidence type="ECO:0000256" key="2">
    <source>
        <dbReference type="ARBA" id="ARBA00022840"/>
    </source>
</evidence>
<evidence type="ECO:0000256" key="3">
    <source>
        <dbReference type="PROSITE-ProRule" id="PRU10141"/>
    </source>
</evidence>
<dbReference type="InterPro" id="IPR000719">
    <property type="entry name" value="Prot_kinase_dom"/>
</dbReference>
<keyword evidence="2 3" id="KW-0067">ATP-binding</keyword>
<dbReference type="Gene3D" id="1.10.510.10">
    <property type="entry name" value="Transferase(Phosphotransferase) domain 1"/>
    <property type="match status" value="1"/>
</dbReference>
<protein>
    <submittedName>
        <fullName evidence="6">Protein kinase</fullName>
    </submittedName>
</protein>
<dbReference type="SUPFAM" id="SSF56112">
    <property type="entry name" value="Protein kinase-like (PK-like)"/>
    <property type="match status" value="1"/>
</dbReference>
<feature type="region of interest" description="Disordered" evidence="4">
    <location>
        <begin position="974"/>
        <end position="1021"/>
    </location>
</feature>
<dbReference type="PANTHER" id="PTHR24346:SF77">
    <property type="entry name" value="SERINE THREONINE PROTEIN KINASE"/>
    <property type="match status" value="1"/>
</dbReference>
<dbReference type="InterPro" id="IPR011009">
    <property type="entry name" value="Kinase-like_dom_sf"/>
</dbReference>
<dbReference type="OMA" id="RTIDPYA"/>
<dbReference type="GO" id="GO:0035556">
    <property type="term" value="P:intracellular signal transduction"/>
    <property type="evidence" value="ECO:0007669"/>
    <property type="project" value="TreeGrafter"/>
</dbReference>
<evidence type="ECO:0000259" key="5">
    <source>
        <dbReference type="PROSITE" id="PS50011"/>
    </source>
</evidence>
<feature type="compositionally biased region" description="Polar residues" evidence="4">
    <location>
        <begin position="464"/>
        <end position="497"/>
    </location>
</feature>
<gene>
    <name evidence="6" type="ORF">ABL78_8081</name>
</gene>
<feature type="region of interest" description="Disordered" evidence="4">
    <location>
        <begin position="262"/>
        <end position="298"/>
    </location>
</feature>
<organism evidence="6 7">
    <name type="scientific">Leptomonas seymouri</name>
    <dbReference type="NCBI Taxonomy" id="5684"/>
    <lineage>
        <taxon>Eukaryota</taxon>
        <taxon>Discoba</taxon>
        <taxon>Euglenozoa</taxon>
        <taxon>Kinetoplastea</taxon>
        <taxon>Metakinetoplastina</taxon>
        <taxon>Trypanosomatida</taxon>
        <taxon>Trypanosomatidae</taxon>
        <taxon>Leishmaniinae</taxon>
        <taxon>Leptomonas</taxon>
    </lineage>
</organism>
<feature type="domain" description="Protein kinase" evidence="5">
    <location>
        <begin position="568"/>
        <end position="970"/>
    </location>
</feature>
<dbReference type="GO" id="GO:0005737">
    <property type="term" value="C:cytoplasm"/>
    <property type="evidence" value="ECO:0007669"/>
    <property type="project" value="TreeGrafter"/>
</dbReference>
<feature type="compositionally biased region" description="Polar residues" evidence="4">
    <location>
        <begin position="334"/>
        <end position="347"/>
    </location>
</feature>
<feature type="binding site" evidence="3">
    <location>
        <position position="601"/>
    </location>
    <ligand>
        <name>ATP</name>
        <dbReference type="ChEBI" id="CHEBI:30616"/>
    </ligand>
</feature>
<feature type="region of interest" description="Disordered" evidence="4">
    <location>
        <begin position="98"/>
        <end position="226"/>
    </location>
</feature>
<dbReference type="InterPro" id="IPR017441">
    <property type="entry name" value="Protein_kinase_ATP_BS"/>
</dbReference>
<feature type="region of interest" description="Disordered" evidence="4">
    <location>
        <begin position="616"/>
        <end position="641"/>
    </location>
</feature>
<reference evidence="6 7" key="1">
    <citation type="journal article" date="2015" name="PLoS Pathog.">
        <title>Leptomonas seymouri: Adaptations to the Dixenous Life Cycle Analyzed by Genome Sequencing, Transcriptome Profiling and Co-infection with Leishmania donovani.</title>
        <authorList>
            <person name="Kraeva N."/>
            <person name="Butenko A."/>
            <person name="Hlavacova J."/>
            <person name="Kostygov A."/>
            <person name="Myskova J."/>
            <person name="Grybchuk D."/>
            <person name="Lestinova T."/>
            <person name="Votypka J."/>
            <person name="Volf P."/>
            <person name="Opperdoes F."/>
            <person name="Flegontov P."/>
            <person name="Lukes J."/>
            <person name="Yurchenko V."/>
        </authorList>
    </citation>
    <scope>NUCLEOTIDE SEQUENCE [LARGE SCALE GENOMIC DNA]</scope>
    <source>
        <strain evidence="6 7">ATCC 30220</strain>
    </source>
</reference>
<dbReference type="AlphaFoldDB" id="A0A0N0P2U5"/>
<feature type="compositionally biased region" description="Low complexity" evidence="4">
    <location>
        <begin position="663"/>
        <end position="678"/>
    </location>
</feature>
<dbReference type="PROSITE" id="PS00107">
    <property type="entry name" value="PROTEIN_KINASE_ATP"/>
    <property type="match status" value="1"/>
</dbReference>
<dbReference type="Proteomes" id="UP000038009">
    <property type="component" value="Unassembled WGS sequence"/>
</dbReference>
<feature type="region of interest" description="Disordered" evidence="4">
    <location>
        <begin position="658"/>
        <end position="688"/>
    </location>
</feature>
<evidence type="ECO:0000313" key="6">
    <source>
        <dbReference type="EMBL" id="KPI82907.1"/>
    </source>
</evidence>
<feature type="compositionally biased region" description="Polar residues" evidence="4">
    <location>
        <begin position="147"/>
        <end position="158"/>
    </location>
</feature>
<dbReference type="GO" id="GO:0004674">
    <property type="term" value="F:protein serine/threonine kinase activity"/>
    <property type="evidence" value="ECO:0007669"/>
    <property type="project" value="TreeGrafter"/>
</dbReference>
<feature type="compositionally biased region" description="Polar residues" evidence="4">
    <location>
        <begin position="1"/>
        <end position="13"/>
    </location>
</feature>
<feature type="region of interest" description="Disordered" evidence="4">
    <location>
        <begin position="1"/>
        <end position="86"/>
    </location>
</feature>
<feature type="region of interest" description="Disordered" evidence="4">
    <location>
        <begin position="856"/>
        <end position="888"/>
    </location>
</feature>
<sequence length="1076" mass="113194">MLPQLNLSSWQEPSRSSSRRTSGSAVQGNASSGKFEEAMEMYHQSMAIRRREMSTSNSTKRSSDCMGGESAELSTMQSSTSLRGPQLRPSARLIRVNASTSSPSPQRPGCRLPSVVSQSLPSSRYTPDSVSTAASAHHLHSNRDSDSTACTAVVTQPTAVARRSTRRPLSRNPALNLQKSSDASGDTSVTTSRPSGSPNSTNDGIEKSQRRAGSLPSDSNAPTRLHKEGTASHVDSVMSSVHSLLHSPLGEVLSEAAQQTSILQRHGSNSKGGKPKDGNGNNKEPALREQSSEGLKCDAFHDPCTGSYDVIGFDAMLMTPYGGAAAPRRPSPCTPEQSRVHQPQQPATEPLKPKAPLSQPVSTIPRRYSLICDSTQASTNLLQPEPNPPLSSAAGPLVALLPSAEHPSKKASSSFPQNTASSAVQLSSMITFNSPSLSNPAVAEKPRPTPSASGAVASSKKSTTDATGRSASQAGLSSAINISESRNGSRATCEASQRGSTAPSRRTSASTEAGVSVAAAAASPIGMMPVPGAPTPGLTPAANNQTAKFYATASLAKTYDGSQFLNDYILLGEIGSGATGRVMLAFSTSMMCSVAIKIILKPREKKYCLQRSRCSSDSSTALSSSSKRLDSSDAGKAAEPSAHLVTASIPVPSNGRYGGAAGGITAPGPATPSTTASPSRRRSVSNPTRLTTAERITRNLQREIEVMKDLNHPNIVRLYEVINDPKANSLFLILQYVDSGAIAQINSSGCIPAAFSPAELLPIAAQVADGLAYLHEHRIVHRDIKPENILVNRSKQAFLADFGVAELMNAEAGLPTAATLAYQGTPLFMAPEIYAADDDEGDDVDLLQVDVSEAGAEGKGATAPAHPGKHGGPATTASTATARHAGRPTPRTIDPYALDVWALGVTFYTLLVGRVPFHSMLQIRQAARSGVVIPASVPDAWCRILRCTMEPDVSRRVTSALLKEVLHAMQDAAEAVGRGNSNPRTGEQDANAALRDQTRQNLRDRSRGPSRQPAPTAARAMCRATDDEDIILGSGTPEETTLLHANDGRLAGDSEDIDGNFSINSSIMNVLRPARR</sequence>
<keyword evidence="7" id="KW-1185">Reference proteome</keyword>
<feature type="compositionally biased region" description="Low complexity" evidence="4">
    <location>
        <begin position="616"/>
        <end position="626"/>
    </location>
</feature>
<dbReference type="Pfam" id="PF00069">
    <property type="entry name" value="Pkinase"/>
    <property type="match status" value="1"/>
</dbReference>
<dbReference type="EMBL" id="LJSK01000492">
    <property type="protein sequence ID" value="KPI82907.1"/>
    <property type="molecule type" value="Genomic_DNA"/>
</dbReference>
<proteinExistence type="predicted"/>
<keyword evidence="1 3" id="KW-0547">Nucleotide-binding</keyword>
<feature type="compositionally biased region" description="Low complexity" evidence="4">
    <location>
        <begin position="451"/>
        <end position="461"/>
    </location>
</feature>
<feature type="compositionally biased region" description="Polar residues" evidence="4">
    <location>
        <begin position="72"/>
        <end position="83"/>
    </location>
</feature>
<dbReference type="GO" id="GO:0005524">
    <property type="term" value="F:ATP binding"/>
    <property type="evidence" value="ECO:0007669"/>
    <property type="project" value="UniProtKB-UniRule"/>
</dbReference>
<feature type="region of interest" description="Disordered" evidence="4">
    <location>
        <begin position="437"/>
        <end position="513"/>
    </location>
</feature>
<dbReference type="PANTHER" id="PTHR24346">
    <property type="entry name" value="MAP/MICROTUBULE AFFINITY-REGULATING KINASE"/>
    <property type="match status" value="1"/>
</dbReference>
<feature type="compositionally biased region" description="Basic and acidic residues" evidence="4">
    <location>
        <begin position="996"/>
        <end position="1007"/>
    </location>
</feature>
<comment type="caution">
    <text evidence="6">The sequence shown here is derived from an EMBL/GenBank/DDBJ whole genome shotgun (WGS) entry which is preliminary data.</text>
</comment>
<feature type="compositionally biased region" description="Polar residues" evidence="4">
    <location>
        <begin position="173"/>
        <end position="203"/>
    </location>
</feature>
<dbReference type="PROSITE" id="PS50011">
    <property type="entry name" value="PROTEIN_KINASE_DOM"/>
    <property type="match status" value="1"/>
</dbReference>
<accession>A0A0N0P2U5</accession>
<keyword evidence="6" id="KW-0418">Kinase</keyword>
<name>A0A0N0P2U5_LEPSE</name>
<dbReference type="InterPro" id="IPR008271">
    <property type="entry name" value="Ser/Thr_kinase_AS"/>
</dbReference>
<dbReference type="Gene3D" id="3.30.200.20">
    <property type="entry name" value="Phosphorylase Kinase, domain 1"/>
    <property type="match status" value="2"/>
</dbReference>
<dbReference type="VEuPathDB" id="TriTrypDB:Lsey_0492_0020"/>
<dbReference type="SMART" id="SM00220">
    <property type="entry name" value="S_TKc"/>
    <property type="match status" value="1"/>
</dbReference>
<feature type="compositionally biased region" description="Basic and acidic residues" evidence="4">
    <location>
        <begin position="285"/>
        <end position="298"/>
    </location>
</feature>
<evidence type="ECO:0000256" key="1">
    <source>
        <dbReference type="ARBA" id="ARBA00022741"/>
    </source>
</evidence>